<evidence type="ECO:0000259" key="10">
    <source>
        <dbReference type="PROSITE" id="PS51194"/>
    </source>
</evidence>
<dbReference type="PANTHER" id="PTHR47959:SF17">
    <property type="entry name" value="ATP-DEPENDENT RNA HELICASE DEAD BOX FAMILY"/>
    <property type="match status" value="1"/>
</dbReference>
<dbReference type="GO" id="GO:0005524">
    <property type="term" value="F:ATP binding"/>
    <property type="evidence" value="ECO:0007669"/>
    <property type="project" value="UniProtKB-KW"/>
</dbReference>
<feature type="domain" description="Helicase C-terminal" evidence="10">
    <location>
        <begin position="290"/>
        <end position="439"/>
    </location>
</feature>
<dbReference type="InterPro" id="IPR014014">
    <property type="entry name" value="RNA_helicase_DEAD_Q_motif"/>
</dbReference>
<reference evidence="12 13" key="1">
    <citation type="submission" date="2018-03" db="EMBL/GenBank/DDBJ databases">
        <title>The draft genome of Zobellella taiwanensis JCM 13381.</title>
        <authorList>
            <person name="Liu L."/>
            <person name="Li L."/>
            <person name="Wang T."/>
            <person name="Zhang X."/>
            <person name="Liang L."/>
        </authorList>
    </citation>
    <scope>NUCLEOTIDE SEQUENCE [LARGE SCALE GENOMIC DNA]</scope>
    <source>
        <strain evidence="12 13">JCM 13381</strain>
    </source>
</reference>
<dbReference type="GO" id="GO:0003724">
    <property type="term" value="F:RNA helicase activity"/>
    <property type="evidence" value="ECO:0007669"/>
    <property type="project" value="InterPro"/>
</dbReference>
<evidence type="ECO:0000256" key="7">
    <source>
        <dbReference type="RuleBase" id="RU000492"/>
    </source>
</evidence>
<comment type="similarity">
    <text evidence="5 7">Belongs to the DEAD box helicase family.</text>
</comment>
<evidence type="ECO:0000259" key="9">
    <source>
        <dbReference type="PROSITE" id="PS51192"/>
    </source>
</evidence>
<dbReference type="CDD" id="cd00268">
    <property type="entry name" value="DEADc"/>
    <property type="match status" value="1"/>
</dbReference>
<dbReference type="PROSITE" id="PS00039">
    <property type="entry name" value="DEAD_ATP_HELICASE"/>
    <property type="match status" value="1"/>
</dbReference>
<dbReference type="InterPro" id="IPR050079">
    <property type="entry name" value="DEAD_box_RNA_helicase"/>
</dbReference>
<name>A0A2P7R108_9GAMM</name>
<dbReference type="PANTHER" id="PTHR47959">
    <property type="entry name" value="ATP-DEPENDENT RNA HELICASE RHLE-RELATED"/>
    <property type="match status" value="1"/>
</dbReference>
<feature type="domain" description="Helicase ATP-binding" evidence="9">
    <location>
        <begin position="86"/>
        <end position="261"/>
    </location>
</feature>
<comment type="caution">
    <text evidence="12">The sequence shown here is derived from an EMBL/GenBank/DDBJ whole genome shotgun (WGS) entry which is preliminary data.</text>
</comment>
<proteinExistence type="inferred from homology"/>
<evidence type="ECO:0000256" key="1">
    <source>
        <dbReference type="ARBA" id="ARBA00022741"/>
    </source>
</evidence>
<dbReference type="AlphaFoldDB" id="A0A2P7R108"/>
<feature type="region of interest" description="Disordered" evidence="8">
    <location>
        <begin position="437"/>
        <end position="502"/>
    </location>
</feature>
<dbReference type="SMART" id="SM00487">
    <property type="entry name" value="DEXDc"/>
    <property type="match status" value="1"/>
</dbReference>
<keyword evidence="2 7" id="KW-0378">Hydrolase</keyword>
<dbReference type="Pfam" id="PF00270">
    <property type="entry name" value="DEAD"/>
    <property type="match status" value="1"/>
</dbReference>
<dbReference type="PROSITE" id="PS51192">
    <property type="entry name" value="HELICASE_ATP_BIND_1"/>
    <property type="match status" value="1"/>
</dbReference>
<dbReference type="Proteomes" id="UP000242181">
    <property type="component" value="Unassembled WGS sequence"/>
</dbReference>
<dbReference type="Gene3D" id="3.40.50.300">
    <property type="entry name" value="P-loop containing nucleotide triphosphate hydrolases"/>
    <property type="match status" value="2"/>
</dbReference>
<feature type="short sequence motif" description="Q motif" evidence="6">
    <location>
        <begin position="55"/>
        <end position="83"/>
    </location>
</feature>
<evidence type="ECO:0000259" key="11">
    <source>
        <dbReference type="PROSITE" id="PS51195"/>
    </source>
</evidence>
<keyword evidence="4 7" id="KW-0067">ATP-binding</keyword>
<evidence type="ECO:0000256" key="3">
    <source>
        <dbReference type="ARBA" id="ARBA00022806"/>
    </source>
</evidence>
<dbReference type="InterPro" id="IPR044742">
    <property type="entry name" value="DEAD/DEAH_RhlB"/>
</dbReference>
<dbReference type="InterPro" id="IPR027417">
    <property type="entry name" value="P-loop_NTPase"/>
</dbReference>
<accession>A0A2P7R108</accession>
<dbReference type="InterPro" id="IPR001650">
    <property type="entry name" value="Helicase_C-like"/>
</dbReference>
<keyword evidence="1 7" id="KW-0547">Nucleotide-binding</keyword>
<evidence type="ECO:0000256" key="4">
    <source>
        <dbReference type="ARBA" id="ARBA00022840"/>
    </source>
</evidence>
<organism evidence="12 13">
    <name type="scientific">Zobellella taiwanensis</name>
    <dbReference type="NCBI Taxonomy" id="347535"/>
    <lineage>
        <taxon>Bacteria</taxon>
        <taxon>Pseudomonadati</taxon>
        <taxon>Pseudomonadota</taxon>
        <taxon>Gammaproteobacteria</taxon>
        <taxon>Aeromonadales</taxon>
        <taxon>Aeromonadaceae</taxon>
        <taxon>Zobellella</taxon>
    </lineage>
</organism>
<dbReference type="OrthoDB" id="9805696at2"/>
<dbReference type="PROSITE" id="PS51195">
    <property type="entry name" value="Q_MOTIF"/>
    <property type="match status" value="1"/>
</dbReference>
<dbReference type="CDD" id="cd18787">
    <property type="entry name" value="SF2_C_DEAD"/>
    <property type="match status" value="1"/>
</dbReference>
<dbReference type="SUPFAM" id="SSF52540">
    <property type="entry name" value="P-loop containing nucleoside triphosphate hydrolases"/>
    <property type="match status" value="1"/>
</dbReference>
<dbReference type="InterPro" id="IPR014001">
    <property type="entry name" value="Helicase_ATP-bd"/>
</dbReference>
<evidence type="ECO:0000256" key="2">
    <source>
        <dbReference type="ARBA" id="ARBA00022801"/>
    </source>
</evidence>
<dbReference type="GO" id="GO:0005829">
    <property type="term" value="C:cytosol"/>
    <property type="evidence" value="ECO:0007669"/>
    <property type="project" value="TreeGrafter"/>
</dbReference>
<evidence type="ECO:0000256" key="6">
    <source>
        <dbReference type="PROSITE-ProRule" id="PRU00552"/>
    </source>
</evidence>
<dbReference type="InterPro" id="IPR000629">
    <property type="entry name" value="RNA-helicase_DEAD-box_CS"/>
</dbReference>
<dbReference type="PROSITE" id="PS51194">
    <property type="entry name" value="HELICASE_CTER"/>
    <property type="match status" value="1"/>
</dbReference>
<dbReference type="EMBL" id="PXYH01000009">
    <property type="protein sequence ID" value="PSJ43902.1"/>
    <property type="molecule type" value="Genomic_DNA"/>
</dbReference>
<dbReference type="GO" id="GO:0003676">
    <property type="term" value="F:nucleic acid binding"/>
    <property type="evidence" value="ECO:0007669"/>
    <property type="project" value="InterPro"/>
</dbReference>
<evidence type="ECO:0000256" key="5">
    <source>
        <dbReference type="ARBA" id="ARBA00038437"/>
    </source>
</evidence>
<evidence type="ECO:0000256" key="8">
    <source>
        <dbReference type="SAM" id="MobiDB-lite"/>
    </source>
</evidence>
<evidence type="ECO:0000313" key="12">
    <source>
        <dbReference type="EMBL" id="PSJ43902.1"/>
    </source>
</evidence>
<keyword evidence="3 7" id="KW-0347">Helicase</keyword>
<dbReference type="Pfam" id="PF00271">
    <property type="entry name" value="Helicase_C"/>
    <property type="match status" value="1"/>
</dbReference>
<dbReference type="InterPro" id="IPR011545">
    <property type="entry name" value="DEAD/DEAH_box_helicase_dom"/>
</dbReference>
<keyword evidence="13" id="KW-1185">Reference proteome</keyword>
<dbReference type="SMART" id="SM00490">
    <property type="entry name" value="HELICc"/>
    <property type="match status" value="1"/>
</dbReference>
<gene>
    <name evidence="12" type="ORF">C7I36_08230</name>
</gene>
<dbReference type="GO" id="GO:0016787">
    <property type="term" value="F:hydrolase activity"/>
    <property type="evidence" value="ECO:0007669"/>
    <property type="project" value="UniProtKB-KW"/>
</dbReference>
<sequence length="502" mass="55257">MPCTACSEIPGRPPLTWGSLHPCRVWLQYGSFSRQGPNARPHPRFRSCNLAQQFPHFTDFRLDSRLIRALGHLGLDTPTDIQQDAIPVVLAGHDLMASSKTGSGKTLAFLLPALHRLLKTRALGKRDPRALILAPTRELARQVFGQLRALTGGSGLDIALLLGGENFNDQLKTLRKQPQVIVATPGRLANHLDARSLLLHNLELLILDEADRMLDLGFAPQLEQIHQAADHRRRQTLLFSATLDHAEVDHMATRLLKAPKRVAVGEAHTEHRDIAQRFLLSDHLDHKQAQLLHLLNHESYQQAIIFTATRADTERLAGLLQQQGHSAAALHGDMSQAERNRMMDSFARGQQRLLITTDVASRGLDLLQVSLVVNFDLPRQAEEYVHRIGRTGRAGASGMAVSLVGPKDWDAFKRIERFMRQDIAFAGIEGLEGKFKGIRPKASKAPARPGPKPRSAGKDSAGQAQPHKPAKPAHSRAERFSGPGLGSDDGSAPLRRKKPGGE</sequence>
<feature type="domain" description="DEAD-box RNA helicase Q" evidence="11">
    <location>
        <begin position="55"/>
        <end position="83"/>
    </location>
</feature>
<protein>
    <submittedName>
        <fullName evidence="12">RNA helicase</fullName>
    </submittedName>
</protein>
<evidence type="ECO:0000313" key="13">
    <source>
        <dbReference type="Proteomes" id="UP000242181"/>
    </source>
</evidence>